<sequence length="72" mass="8233">MSEENAGSTSSEAERVKMPVRFSDQVVYFRRTPSPDENDRRWSETLIEPSTSDDNYNGDVDNPVQSFLSDSR</sequence>
<evidence type="ECO:0000256" key="1">
    <source>
        <dbReference type="SAM" id="MobiDB-lite"/>
    </source>
</evidence>
<reference evidence="2 3" key="1">
    <citation type="journal article" date="2019" name="Sci. Rep.">
        <title>Orb-weaving spider Araneus ventricosus genome elucidates the spidroin gene catalogue.</title>
        <authorList>
            <person name="Kono N."/>
            <person name="Nakamura H."/>
            <person name="Ohtoshi R."/>
            <person name="Moran D.A.P."/>
            <person name="Shinohara A."/>
            <person name="Yoshida Y."/>
            <person name="Fujiwara M."/>
            <person name="Mori M."/>
            <person name="Tomita M."/>
            <person name="Arakawa K."/>
        </authorList>
    </citation>
    <scope>NUCLEOTIDE SEQUENCE [LARGE SCALE GENOMIC DNA]</scope>
</reference>
<evidence type="ECO:0000313" key="2">
    <source>
        <dbReference type="EMBL" id="GBM21814.1"/>
    </source>
</evidence>
<dbReference type="Proteomes" id="UP000499080">
    <property type="component" value="Unassembled WGS sequence"/>
</dbReference>
<evidence type="ECO:0000313" key="3">
    <source>
        <dbReference type="Proteomes" id="UP000499080"/>
    </source>
</evidence>
<proteinExistence type="predicted"/>
<organism evidence="2 3">
    <name type="scientific">Araneus ventricosus</name>
    <name type="common">Orbweaver spider</name>
    <name type="synonym">Epeira ventricosa</name>
    <dbReference type="NCBI Taxonomy" id="182803"/>
    <lineage>
        <taxon>Eukaryota</taxon>
        <taxon>Metazoa</taxon>
        <taxon>Ecdysozoa</taxon>
        <taxon>Arthropoda</taxon>
        <taxon>Chelicerata</taxon>
        <taxon>Arachnida</taxon>
        <taxon>Araneae</taxon>
        <taxon>Araneomorphae</taxon>
        <taxon>Entelegynae</taxon>
        <taxon>Araneoidea</taxon>
        <taxon>Araneidae</taxon>
        <taxon>Araneus</taxon>
    </lineage>
</organism>
<dbReference type="EMBL" id="BGPR01000467">
    <property type="protein sequence ID" value="GBM21814.1"/>
    <property type="molecule type" value="Genomic_DNA"/>
</dbReference>
<feature type="compositionally biased region" description="Polar residues" evidence="1">
    <location>
        <begin position="63"/>
        <end position="72"/>
    </location>
</feature>
<dbReference type="AlphaFoldDB" id="A0A4Y2E1S3"/>
<name>A0A4Y2E1S3_ARAVE</name>
<feature type="region of interest" description="Disordered" evidence="1">
    <location>
        <begin position="48"/>
        <end position="72"/>
    </location>
</feature>
<gene>
    <name evidence="2" type="ORF">AVEN_29248_1</name>
</gene>
<accession>A0A4Y2E1S3</accession>
<comment type="caution">
    <text evidence="2">The sequence shown here is derived from an EMBL/GenBank/DDBJ whole genome shotgun (WGS) entry which is preliminary data.</text>
</comment>
<keyword evidence="3" id="KW-1185">Reference proteome</keyword>
<protein>
    <submittedName>
        <fullName evidence="2">Uncharacterized protein</fullName>
    </submittedName>
</protein>